<proteinExistence type="predicted"/>
<feature type="compositionally biased region" description="Polar residues" evidence="1">
    <location>
        <begin position="52"/>
        <end position="68"/>
    </location>
</feature>
<feature type="non-terminal residue" evidence="2">
    <location>
        <position position="1"/>
    </location>
</feature>
<sequence>ASSVVESEEEIVVSSSILPSSSSENLNKTPSAAPSTDCPRWLQFYEDHDEIQSPSQPSSDVDYTPSNNAKRRRMKK</sequence>
<gene>
    <name evidence="2" type="ORF">PMAYCL1PPCAC_28390</name>
</gene>
<feature type="compositionally biased region" description="Acidic residues" evidence="1">
    <location>
        <begin position="1"/>
        <end position="11"/>
    </location>
</feature>
<dbReference type="EMBL" id="BTRK01000006">
    <property type="protein sequence ID" value="GMR58195.1"/>
    <property type="molecule type" value="Genomic_DNA"/>
</dbReference>
<keyword evidence="3" id="KW-1185">Reference proteome</keyword>
<reference evidence="3" key="1">
    <citation type="submission" date="2022-10" db="EMBL/GenBank/DDBJ databases">
        <title>Genome assembly of Pristionchus species.</title>
        <authorList>
            <person name="Yoshida K."/>
            <person name="Sommer R.J."/>
        </authorList>
    </citation>
    <scope>NUCLEOTIDE SEQUENCE [LARGE SCALE GENOMIC DNA]</scope>
    <source>
        <strain evidence="3">RS5460</strain>
    </source>
</reference>
<name>A0AAN5D9Q9_9BILA</name>
<feature type="compositionally biased region" description="Polar residues" evidence="1">
    <location>
        <begin position="25"/>
        <end position="34"/>
    </location>
</feature>
<evidence type="ECO:0000256" key="1">
    <source>
        <dbReference type="SAM" id="MobiDB-lite"/>
    </source>
</evidence>
<feature type="compositionally biased region" description="Low complexity" evidence="1">
    <location>
        <begin position="12"/>
        <end position="24"/>
    </location>
</feature>
<dbReference type="AlphaFoldDB" id="A0AAN5D9Q9"/>
<accession>A0AAN5D9Q9</accession>
<protein>
    <submittedName>
        <fullName evidence="2">Uncharacterized protein</fullName>
    </submittedName>
</protein>
<evidence type="ECO:0000313" key="2">
    <source>
        <dbReference type="EMBL" id="GMR58195.1"/>
    </source>
</evidence>
<feature type="region of interest" description="Disordered" evidence="1">
    <location>
        <begin position="1"/>
        <end position="76"/>
    </location>
</feature>
<organism evidence="2 3">
    <name type="scientific">Pristionchus mayeri</name>
    <dbReference type="NCBI Taxonomy" id="1317129"/>
    <lineage>
        <taxon>Eukaryota</taxon>
        <taxon>Metazoa</taxon>
        <taxon>Ecdysozoa</taxon>
        <taxon>Nematoda</taxon>
        <taxon>Chromadorea</taxon>
        <taxon>Rhabditida</taxon>
        <taxon>Rhabditina</taxon>
        <taxon>Diplogasteromorpha</taxon>
        <taxon>Diplogasteroidea</taxon>
        <taxon>Neodiplogasteridae</taxon>
        <taxon>Pristionchus</taxon>
    </lineage>
</organism>
<comment type="caution">
    <text evidence="2">The sequence shown here is derived from an EMBL/GenBank/DDBJ whole genome shotgun (WGS) entry which is preliminary data.</text>
</comment>
<evidence type="ECO:0000313" key="3">
    <source>
        <dbReference type="Proteomes" id="UP001328107"/>
    </source>
</evidence>
<feature type="non-terminal residue" evidence="2">
    <location>
        <position position="76"/>
    </location>
</feature>
<dbReference type="Proteomes" id="UP001328107">
    <property type="component" value="Unassembled WGS sequence"/>
</dbReference>